<dbReference type="OMA" id="DICGSYA"/>
<dbReference type="PANTHER" id="PTHR34781:SF8">
    <property type="entry name" value="(RAPE) HYPOTHETICAL PROTEIN"/>
    <property type="match status" value="1"/>
</dbReference>
<gene>
    <name evidence="2" type="primary">BnaA09g28030D</name>
    <name evidence="1" type="ORF">DARMORV10_A09P38650.1</name>
    <name evidence="2" type="ORF">GSBRNA2T00038349001</name>
</gene>
<protein>
    <submittedName>
        <fullName evidence="1">(rape) hypothetical protein</fullName>
    </submittedName>
    <submittedName>
        <fullName evidence="2">BnaA09g28030D protein</fullName>
    </submittedName>
</protein>
<name>A0A078GQY1_BRANA</name>
<dbReference type="Proteomes" id="UP001295469">
    <property type="component" value="Chromosome A09"/>
</dbReference>
<proteinExistence type="predicted"/>
<reference evidence="2" key="2">
    <citation type="submission" date="2014-06" db="EMBL/GenBank/DDBJ databases">
        <authorList>
            <person name="Genoscope - CEA"/>
        </authorList>
    </citation>
    <scope>NUCLEOTIDE SEQUENCE</scope>
</reference>
<sequence length="127" mass="14789">MMRRQGDEESSAFYDLSTLVLSLLRYPPMPISLPNQFPDSVYPIRPPSQISPSGFRVIASRDICGSYAQWICYLLHRFPLVALGSGSDHCFLRRLDRFRHFHGREVHTLLRDLRLDASFPFQKGDFW</sequence>
<dbReference type="EMBL" id="LK032207">
    <property type="protein sequence ID" value="CDY27604.1"/>
    <property type="molecule type" value="Genomic_DNA"/>
</dbReference>
<dbReference type="Proteomes" id="UP000028999">
    <property type="component" value="Unassembled WGS sequence"/>
</dbReference>
<organism evidence="2 3">
    <name type="scientific">Brassica napus</name>
    <name type="common">Rape</name>
    <dbReference type="NCBI Taxonomy" id="3708"/>
    <lineage>
        <taxon>Eukaryota</taxon>
        <taxon>Viridiplantae</taxon>
        <taxon>Streptophyta</taxon>
        <taxon>Embryophyta</taxon>
        <taxon>Tracheophyta</taxon>
        <taxon>Spermatophyta</taxon>
        <taxon>Magnoliopsida</taxon>
        <taxon>eudicotyledons</taxon>
        <taxon>Gunneridae</taxon>
        <taxon>Pentapetalae</taxon>
        <taxon>rosids</taxon>
        <taxon>malvids</taxon>
        <taxon>Brassicales</taxon>
        <taxon>Brassicaceae</taxon>
        <taxon>Brassiceae</taxon>
        <taxon>Brassica</taxon>
    </lineage>
</organism>
<reference evidence="2 3" key="1">
    <citation type="journal article" date="2014" name="Science">
        <title>Plant genetics. Early allopolyploid evolution in the post-Neolithic Brassica napus oilseed genome.</title>
        <authorList>
            <person name="Chalhoub B."/>
            <person name="Denoeud F."/>
            <person name="Liu S."/>
            <person name="Parkin I.A."/>
            <person name="Tang H."/>
            <person name="Wang X."/>
            <person name="Chiquet J."/>
            <person name="Belcram H."/>
            <person name="Tong C."/>
            <person name="Samans B."/>
            <person name="Correa M."/>
            <person name="Da Silva C."/>
            <person name="Just J."/>
            <person name="Falentin C."/>
            <person name="Koh C.S."/>
            <person name="Le Clainche I."/>
            <person name="Bernard M."/>
            <person name="Bento P."/>
            <person name="Noel B."/>
            <person name="Labadie K."/>
            <person name="Alberti A."/>
            <person name="Charles M."/>
            <person name="Arnaud D."/>
            <person name="Guo H."/>
            <person name="Daviaud C."/>
            <person name="Alamery S."/>
            <person name="Jabbari K."/>
            <person name="Zhao M."/>
            <person name="Edger P.P."/>
            <person name="Chelaifa H."/>
            <person name="Tack D."/>
            <person name="Lassalle G."/>
            <person name="Mestiri I."/>
            <person name="Schnel N."/>
            <person name="Le Paslier M.C."/>
            <person name="Fan G."/>
            <person name="Renault V."/>
            <person name="Bayer P.E."/>
            <person name="Golicz A.A."/>
            <person name="Manoli S."/>
            <person name="Lee T.H."/>
            <person name="Thi V.H."/>
            <person name="Chalabi S."/>
            <person name="Hu Q."/>
            <person name="Fan C."/>
            <person name="Tollenaere R."/>
            <person name="Lu Y."/>
            <person name="Battail C."/>
            <person name="Shen J."/>
            <person name="Sidebottom C.H."/>
            <person name="Wang X."/>
            <person name="Canaguier A."/>
            <person name="Chauveau A."/>
            <person name="Berard A."/>
            <person name="Deniot G."/>
            <person name="Guan M."/>
            <person name="Liu Z."/>
            <person name="Sun F."/>
            <person name="Lim Y.P."/>
            <person name="Lyons E."/>
            <person name="Town C.D."/>
            <person name="Bancroft I."/>
            <person name="Wang X."/>
            <person name="Meng J."/>
            <person name="Ma J."/>
            <person name="Pires J.C."/>
            <person name="King G.J."/>
            <person name="Brunel D."/>
            <person name="Delourme R."/>
            <person name="Renard M."/>
            <person name="Aury J.M."/>
            <person name="Adams K.L."/>
            <person name="Batley J."/>
            <person name="Snowdon R.J."/>
            <person name="Tost J."/>
            <person name="Edwards D."/>
            <person name="Zhou Y."/>
            <person name="Hua W."/>
            <person name="Sharpe A.G."/>
            <person name="Paterson A.H."/>
            <person name="Guan C."/>
            <person name="Wincker P."/>
        </authorList>
    </citation>
    <scope>NUCLEOTIDE SEQUENCE [LARGE SCALE GENOMIC DNA]</scope>
    <source>
        <strain evidence="3">cv. Darmor-bzh</strain>
    </source>
</reference>
<evidence type="ECO:0000313" key="3">
    <source>
        <dbReference type="Proteomes" id="UP000028999"/>
    </source>
</evidence>
<dbReference type="AlphaFoldDB" id="A0A078GQY1"/>
<accession>A0A078GQY1</accession>
<keyword evidence="3" id="KW-1185">Reference proteome</keyword>
<dbReference type="EMBL" id="HG994363">
    <property type="protein sequence ID" value="CAF2045285.1"/>
    <property type="molecule type" value="Genomic_DNA"/>
</dbReference>
<reference evidence="1" key="3">
    <citation type="submission" date="2021-01" db="EMBL/GenBank/DDBJ databases">
        <authorList>
            <consortium name="Genoscope - CEA"/>
            <person name="William W."/>
        </authorList>
    </citation>
    <scope>NUCLEOTIDE SEQUENCE</scope>
</reference>
<dbReference type="Gramene" id="CDY27604">
    <property type="protein sequence ID" value="CDY27604"/>
    <property type="gene ID" value="GSBRNA2T00038349001"/>
</dbReference>
<evidence type="ECO:0000313" key="1">
    <source>
        <dbReference type="EMBL" id="CAF2045285.1"/>
    </source>
</evidence>
<dbReference type="PANTHER" id="PTHR34781">
    <property type="entry name" value="TRANSMEMBRANE PROTEIN"/>
    <property type="match status" value="1"/>
</dbReference>
<evidence type="ECO:0000313" key="2">
    <source>
        <dbReference type="EMBL" id="CDY27604.1"/>
    </source>
</evidence>
<dbReference type="PaxDb" id="3708-A0A078GQY1"/>